<dbReference type="GO" id="GO:0016020">
    <property type="term" value="C:membrane"/>
    <property type="evidence" value="ECO:0007669"/>
    <property type="project" value="InterPro"/>
</dbReference>
<dbReference type="EMBL" id="FNBD01000004">
    <property type="protein sequence ID" value="SDE85581.1"/>
    <property type="molecule type" value="Genomic_DNA"/>
</dbReference>
<sequence>MPINNKVLLPVLHVLAWFILFSLPYFLLTLDATQDQVLLKTFIRSWVHLFFYGIIFYINYLYLIDKLLFSNKLLQFIGINVIIIGVSIMLREHLKASYFNQWLDLSSEETRKMPRKEMSIYFNIIATIVPIAFAVALKTTERWVKIEKATKEAATLKLQTEIQHLRYQLQPHFFFNSLNNIYSLVDVAPEQAKSTLHSLSKLMRYLLYETNTSVIALSKEIDFLKKYIDLMELRTSDKTKISYSFPLEETQIQIAPLLFISLIENAFKHGVSATQESEIKIALTTEDNLVIFKIENTNFPKTTTDKSGSGIGLQNLKKGLALLYADKYTFETQLKDGIYSVDLRIET</sequence>
<gene>
    <name evidence="3" type="ORF">SAMN04487992_104272</name>
</gene>
<protein>
    <submittedName>
        <fullName evidence="3">GHKL domain-containing protein</fullName>
    </submittedName>
</protein>
<dbReference type="InterPro" id="IPR036890">
    <property type="entry name" value="HATPase_C_sf"/>
</dbReference>
<organism evidence="3 4">
    <name type="scientific">Cellulophaga baltica</name>
    <dbReference type="NCBI Taxonomy" id="76594"/>
    <lineage>
        <taxon>Bacteria</taxon>
        <taxon>Pseudomonadati</taxon>
        <taxon>Bacteroidota</taxon>
        <taxon>Flavobacteriia</taxon>
        <taxon>Flavobacteriales</taxon>
        <taxon>Flavobacteriaceae</taxon>
        <taxon>Cellulophaga</taxon>
    </lineage>
</organism>
<reference evidence="4" key="1">
    <citation type="submission" date="2016-10" db="EMBL/GenBank/DDBJ databases">
        <authorList>
            <person name="Varghese N."/>
            <person name="Submissions S."/>
        </authorList>
    </citation>
    <scope>NUCLEOTIDE SEQUENCE [LARGE SCALE GENOMIC DNA]</scope>
    <source>
        <strain evidence="4">DSM 24729</strain>
    </source>
</reference>
<keyword evidence="1" id="KW-1133">Transmembrane helix</keyword>
<feature type="transmembrane region" description="Helical" evidence="1">
    <location>
        <begin position="73"/>
        <end position="90"/>
    </location>
</feature>
<keyword evidence="1" id="KW-0812">Transmembrane</keyword>
<dbReference type="Proteomes" id="UP000182114">
    <property type="component" value="Unassembled WGS sequence"/>
</dbReference>
<feature type="transmembrane region" description="Helical" evidence="1">
    <location>
        <begin position="120"/>
        <end position="137"/>
    </location>
</feature>
<name>A0A1G7GBU5_9FLAO</name>
<evidence type="ECO:0000313" key="4">
    <source>
        <dbReference type="Proteomes" id="UP000182114"/>
    </source>
</evidence>
<dbReference type="Gene3D" id="3.30.565.10">
    <property type="entry name" value="Histidine kinase-like ATPase, C-terminal domain"/>
    <property type="match status" value="1"/>
</dbReference>
<evidence type="ECO:0000313" key="3">
    <source>
        <dbReference type="EMBL" id="SDE85581.1"/>
    </source>
</evidence>
<dbReference type="SUPFAM" id="SSF55874">
    <property type="entry name" value="ATPase domain of HSP90 chaperone/DNA topoisomerase II/histidine kinase"/>
    <property type="match status" value="1"/>
</dbReference>
<dbReference type="Pfam" id="PF06580">
    <property type="entry name" value="His_kinase"/>
    <property type="match status" value="1"/>
</dbReference>
<dbReference type="InterPro" id="IPR050640">
    <property type="entry name" value="Bact_2-comp_sensor_kinase"/>
</dbReference>
<feature type="domain" description="Signal transduction histidine kinase internal region" evidence="2">
    <location>
        <begin position="161"/>
        <end position="238"/>
    </location>
</feature>
<evidence type="ECO:0000256" key="1">
    <source>
        <dbReference type="SAM" id="Phobius"/>
    </source>
</evidence>
<evidence type="ECO:0000259" key="2">
    <source>
        <dbReference type="Pfam" id="PF06580"/>
    </source>
</evidence>
<feature type="transmembrane region" description="Helical" evidence="1">
    <location>
        <begin position="46"/>
        <end position="64"/>
    </location>
</feature>
<keyword evidence="4" id="KW-1185">Reference proteome</keyword>
<dbReference type="GO" id="GO:0000155">
    <property type="term" value="F:phosphorelay sensor kinase activity"/>
    <property type="evidence" value="ECO:0007669"/>
    <property type="project" value="InterPro"/>
</dbReference>
<dbReference type="InterPro" id="IPR010559">
    <property type="entry name" value="Sig_transdc_His_kin_internal"/>
</dbReference>
<dbReference type="eggNOG" id="COG2972">
    <property type="taxonomic scope" value="Bacteria"/>
</dbReference>
<dbReference type="PANTHER" id="PTHR34220">
    <property type="entry name" value="SENSOR HISTIDINE KINASE YPDA"/>
    <property type="match status" value="1"/>
</dbReference>
<dbReference type="PANTHER" id="PTHR34220:SF7">
    <property type="entry name" value="SENSOR HISTIDINE KINASE YPDA"/>
    <property type="match status" value="1"/>
</dbReference>
<keyword evidence="1" id="KW-0472">Membrane</keyword>
<proteinExistence type="predicted"/>
<feature type="transmembrane region" description="Helical" evidence="1">
    <location>
        <begin position="7"/>
        <end position="26"/>
    </location>
</feature>
<dbReference type="AlphaFoldDB" id="A0A1G7GBU5"/>
<accession>A0A1G7GBU5</accession>